<proteinExistence type="predicted"/>
<name>A0ABX2D362_9CYAN</name>
<evidence type="ECO:0000313" key="1">
    <source>
        <dbReference type="EMBL" id="NQE36946.1"/>
    </source>
</evidence>
<gene>
    <name evidence="1" type="ORF">E5S67_04713</name>
</gene>
<dbReference type="Proteomes" id="UP000702425">
    <property type="component" value="Unassembled WGS sequence"/>
</dbReference>
<evidence type="ECO:0008006" key="3">
    <source>
        <dbReference type="Google" id="ProtNLM"/>
    </source>
</evidence>
<comment type="caution">
    <text evidence="1">The sequence shown here is derived from an EMBL/GenBank/DDBJ whole genome shotgun (WGS) entry which is preliminary data.</text>
</comment>
<accession>A0ABX2D362</accession>
<protein>
    <recommendedName>
        <fullName evidence="3">ABC transporter permease</fullName>
    </recommendedName>
</protein>
<dbReference type="EMBL" id="SRRZ01000105">
    <property type="protein sequence ID" value="NQE36946.1"/>
    <property type="molecule type" value="Genomic_DNA"/>
</dbReference>
<sequence length="34" mass="3834">MRTILAVVDARPRSNVNLMFARLKSIILPIVVLL</sequence>
<reference evidence="1 2" key="1">
    <citation type="journal article" date="2020" name="Sci. Rep.">
        <title>A novel cyanobacterial geosmin producer, revising GeoA distribution and dispersion patterns in Bacteria.</title>
        <authorList>
            <person name="Churro C."/>
            <person name="Semedo-Aguiar A.P."/>
            <person name="Silva A.D."/>
            <person name="Pereira-Leal J.B."/>
            <person name="Leite R.B."/>
        </authorList>
    </citation>
    <scope>NUCLEOTIDE SEQUENCE [LARGE SCALE GENOMIC DNA]</scope>
    <source>
        <strain evidence="1 2">IPMA8</strain>
    </source>
</reference>
<organism evidence="1 2">
    <name type="scientific">Microcoleus asticus IPMA8</name>
    <dbReference type="NCBI Taxonomy" id="2563858"/>
    <lineage>
        <taxon>Bacteria</taxon>
        <taxon>Bacillati</taxon>
        <taxon>Cyanobacteriota</taxon>
        <taxon>Cyanophyceae</taxon>
        <taxon>Oscillatoriophycideae</taxon>
        <taxon>Oscillatoriales</taxon>
        <taxon>Microcoleaceae</taxon>
        <taxon>Microcoleus</taxon>
        <taxon>Microcoleus asticus</taxon>
    </lineage>
</organism>
<evidence type="ECO:0000313" key="2">
    <source>
        <dbReference type="Proteomes" id="UP000702425"/>
    </source>
</evidence>
<keyword evidence="2" id="KW-1185">Reference proteome</keyword>